<feature type="signal peptide" evidence="1">
    <location>
        <begin position="1"/>
        <end position="18"/>
    </location>
</feature>
<comment type="caution">
    <text evidence="2">The sequence shown here is derived from an EMBL/GenBank/DDBJ whole genome shotgun (WGS) entry which is preliminary data.</text>
</comment>
<organism evidence="2 3">
    <name type="scientific">Flavobacterium potami</name>
    <dbReference type="NCBI Taxonomy" id="2872310"/>
    <lineage>
        <taxon>Bacteria</taxon>
        <taxon>Pseudomonadati</taxon>
        <taxon>Bacteroidota</taxon>
        <taxon>Flavobacteriia</taxon>
        <taxon>Flavobacteriales</taxon>
        <taxon>Flavobacteriaceae</taxon>
        <taxon>Flavobacterium</taxon>
    </lineage>
</organism>
<dbReference type="PROSITE" id="PS51257">
    <property type="entry name" value="PROKAR_LIPOPROTEIN"/>
    <property type="match status" value="1"/>
</dbReference>
<protein>
    <recommendedName>
        <fullName evidence="4">Tetratricopeptide repeat protein</fullName>
    </recommendedName>
</protein>
<gene>
    <name evidence="2" type="ORF">K6T82_06795</name>
</gene>
<dbReference type="EMBL" id="JAINUY010000002">
    <property type="protein sequence ID" value="MBZ4034466.1"/>
    <property type="molecule type" value="Genomic_DNA"/>
</dbReference>
<feature type="chain" id="PRO_5040893757" description="Tetratricopeptide repeat protein" evidence="1">
    <location>
        <begin position="19"/>
        <end position="784"/>
    </location>
</feature>
<proteinExistence type="predicted"/>
<sequence>MKNFLVFIAILASNSFFACGFYPFGEEIRYSFLNPLNFNYYSYSEFNYSYNSFYPNGKGVYPQGTIDENESLWVKYCHNKVPVEAIRNVLYDFKEEDINEKSSNEMLLYFYKTKNTDAINYLKFAKICEFFNGIYDDPWERNQSATMPKRRNLIDKAIAISNKTKDKEIQLRYTFLAIRLAYYNSDFEEIKSLYDTVFKIQNKKNILNYWSLYFRTLAETDKALANFYAAQVFVNAPDKRFMISQRFDSTISLDAVLKYAKSNEERANVYFLAGIKKSDQALFYLEKVYQYNPQFEGLSFLLLREINKIEDWVFTPYYSLFNPAVSKYDYWSDEKNSIKDILNRVENDRVYAGKVLQFVNNVKLKKTNDPLLWKIGKFYLSFITKDNQSCLNEIALLEREIPKKDSLYNQIEIIKALALTANQEKGKAVILEKVKPILLQNQKNRKFIFAIGRELEYKENRTEAAFLYSKLNSVETTYSSVNDYEYNYVTWKSLKNKSNSYRDYFSDYFDYIDVSYSPEQVQKIVEEVENVKSNLDSFSKWKQSYIKSQIPRLYDLIGTKYIRQNKLKMAAEYFKKLDVDEFANYTDCLWEKPNCEGKDKYNSNPFFVLKYTPEFIKQEKLFKLNKRSITEHLILYLKKASNPKEQNKDYYYFLVANAYYNMTQNGNSWMMRRYDWHSYASDAPFEDEKEYYESNLAQKYYLLSLKNAKTDQFKALCLRMIGRCEKNKLEYQHPNDYNNRIENYDAFLWSKNKYYQDLKSKYSDDYENLMSDCSSFEEYFKARR</sequence>
<keyword evidence="1" id="KW-0732">Signal</keyword>
<accession>A0A9X1H8P8</accession>
<evidence type="ECO:0000256" key="1">
    <source>
        <dbReference type="SAM" id="SignalP"/>
    </source>
</evidence>
<dbReference type="RefSeq" id="WP_223705185.1">
    <property type="nucleotide sequence ID" value="NZ_JAINUY010000002.1"/>
</dbReference>
<evidence type="ECO:0000313" key="2">
    <source>
        <dbReference type="EMBL" id="MBZ4034466.1"/>
    </source>
</evidence>
<dbReference type="AlphaFoldDB" id="A0A9X1H8P8"/>
<evidence type="ECO:0000313" key="3">
    <source>
        <dbReference type="Proteomes" id="UP001139366"/>
    </source>
</evidence>
<evidence type="ECO:0008006" key="4">
    <source>
        <dbReference type="Google" id="ProtNLM"/>
    </source>
</evidence>
<reference evidence="2 3" key="1">
    <citation type="journal article" date="2023" name="Antonie Van Leeuwenhoek">
        <title>Flavobacterium potami sp. nov., a multi-metal resistance genes harbouring bacterium isolated from shallow river silt.</title>
        <authorList>
            <person name="Li S."/>
            <person name="Mao S."/>
            <person name="Mu W."/>
            <person name="Guo B."/>
            <person name="Li C."/>
            <person name="Zhu Q."/>
            <person name="Hou X."/>
            <person name="Zhao Y."/>
            <person name="Wei S."/>
            <person name="Liu H."/>
            <person name="Liu A."/>
        </authorList>
    </citation>
    <scope>NUCLEOTIDE SEQUENCE [LARGE SCALE GENOMIC DNA]</scope>
    <source>
        <strain evidence="2 3">17A</strain>
    </source>
</reference>
<name>A0A9X1H8P8_9FLAO</name>
<dbReference type="Proteomes" id="UP001139366">
    <property type="component" value="Unassembled WGS sequence"/>
</dbReference>
<keyword evidence="3" id="KW-1185">Reference proteome</keyword>